<sequence>MKKVLLILIAIMATQLSSAQEWITPVIDGYGKIKDFKDVTTLPDPDKEYNIVFDLKDEREMEGSNIGYFKIARMINMLGVNGISADKVNIVAAVHGGATFTALNDAKYKAKYEKENPNAEVIQLLKDYGVKLIVCAQATASRGIDAEDLNPNTELGLSAMMVLANYQLDGYILMP</sequence>
<organism evidence="1">
    <name type="scientific">marine sediment metagenome</name>
    <dbReference type="NCBI Taxonomy" id="412755"/>
    <lineage>
        <taxon>unclassified sequences</taxon>
        <taxon>metagenomes</taxon>
        <taxon>ecological metagenomes</taxon>
    </lineage>
</organism>
<proteinExistence type="predicted"/>
<dbReference type="Pfam" id="PF02635">
    <property type="entry name" value="DsrE"/>
    <property type="match status" value="1"/>
</dbReference>
<reference evidence="1" key="1">
    <citation type="journal article" date="2015" name="Nature">
        <title>Complex archaea that bridge the gap between prokaryotes and eukaryotes.</title>
        <authorList>
            <person name="Spang A."/>
            <person name="Saw J.H."/>
            <person name="Jorgensen S.L."/>
            <person name="Zaremba-Niedzwiedzka K."/>
            <person name="Martijn J."/>
            <person name="Lind A.E."/>
            <person name="van Eijk R."/>
            <person name="Schleper C."/>
            <person name="Guy L."/>
            <person name="Ettema T.J."/>
        </authorList>
    </citation>
    <scope>NUCLEOTIDE SEQUENCE</scope>
</reference>
<dbReference type="PANTHER" id="PTHR37691">
    <property type="entry name" value="BLR3518 PROTEIN"/>
    <property type="match status" value="1"/>
</dbReference>
<gene>
    <name evidence="1" type="ORF">LCGC14_0417420</name>
</gene>
<dbReference type="InterPro" id="IPR027396">
    <property type="entry name" value="DsrEFH-like"/>
</dbReference>
<dbReference type="SUPFAM" id="SSF75169">
    <property type="entry name" value="DsrEFH-like"/>
    <property type="match status" value="1"/>
</dbReference>
<evidence type="ECO:0000313" key="1">
    <source>
        <dbReference type="EMBL" id="KKN71782.1"/>
    </source>
</evidence>
<name>A0A0F9TA29_9ZZZZ</name>
<dbReference type="InterPro" id="IPR003787">
    <property type="entry name" value="Sulphur_relay_DsrE/F-like"/>
</dbReference>
<protein>
    <submittedName>
        <fullName evidence="1">Uncharacterized protein</fullName>
    </submittedName>
</protein>
<comment type="caution">
    <text evidence="1">The sequence shown here is derived from an EMBL/GenBank/DDBJ whole genome shotgun (WGS) entry which is preliminary data.</text>
</comment>
<dbReference type="EMBL" id="LAZR01000376">
    <property type="protein sequence ID" value="KKN71782.1"/>
    <property type="molecule type" value="Genomic_DNA"/>
</dbReference>
<dbReference type="PANTHER" id="PTHR37691:SF1">
    <property type="entry name" value="BLR3518 PROTEIN"/>
    <property type="match status" value="1"/>
</dbReference>
<dbReference type="Gene3D" id="3.40.1260.10">
    <property type="entry name" value="DsrEFH-like"/>
    <property type="match status" value="1"/>
</dbReference>
<accession>A0A0F9TA29</accession>
<dbReference type="AlphaFoldDB" id="A0A0F9TA29"/>